<dbReference type="PROSITE" id="PS50893">
    <property type="entry name" value="ABC_TRANSPORTER_2"/>
    <property type="match status" value="1"/>
</dbReference>
<evidence type="ECO:0000259" key="6">
    <source>
        <dbReference type="PROSITE" id="PS50893"/>
    </source>
</evidence>
<evidence type="ECO:0000259" key="7">
    <source>
        <dbReference type="PROSITE" id="PS50929"/>
    </source>
</evidence>
<dbReference type="SUPFAM" id="SSF52540">
    <property type="entry name" value="P-loop containing nucleoside triphosphate hydrolases"/>
    <property type="match status" value="1"/>
</dbReference>
<dbReference type="GO" id="GO:0015421">
    <property type="term" value="F:ABC-type oligopeptide transporter activity"/>
    <property type="evidence" value="ECO:0007669"/>
    <property type="project" value="TreeGrafter"/>
</dbReference>
<dbReference type="PROSITE" id="PS00211">
    <property type="entry name" value="ABC_TRANSPORTER_1"/>
    <property type="match status" value="1"/>
</dbReference>
<dbReference type="InterPro" id="IPR003439">
    <property type="entry name" value="ABC_transporter-like_ATP-bd"/>
</dbReference>
<keyword evidence="3 5" id="KW-1133">Transmembrane helix</keyword>
<evidence type="ECO:0000256" key="4">
    <source>
        <dbReference type="ARBA" id="ARBA00023136"/>
    </source>
</evidence>
<dbReference type="Gene3D" id="1.20.1560.10">
    <property type="entry name" value="ABC transporter type 1, transmembrane domain"/>
    <property type="match status" value="1"/>
</dbReference>
<feature type="transmembrane region" description="Helical" evidence="5">
    <location>
        <begin position="175"/>
        <end position="193"/>
    </location>
</feature>
<accession>A0A448KBG1</accession>
<dbReference type="AlphaFoldDB" id="A0A448KBG1"/>
<gene>
    <name evidence="8" type="primary">msbA_1</name>
    <name evidence="8" type="ORF">NCTC11923_00908</name>
</gene>
<dbReference type="PANTHER" id="PTHR43394:SF1">
    <property type="entry name" value="ATP-BINDING CASSETTE SUB-FAMILY B MEMBER 10, MITOCHONDRIAL"/>
    <property type="match status" value="1"/>
</dbReference>
<evidence type="ECO:0000256" key="1">
    <source>
        <dbReference type="ARBA" id="ARBA00004651"/>
    </source>
</evidence>
<feature type="domain" description="ABC transporter" evidence="6">
    <location>
        <begin position="367"/>
        <end position="635"/>
    </location>
</feature>
<feature type="domain" description="ABC transmembrane type-1" evidence="7">
    <location>
        <begin position="61"/>
        <end position="342"/>
    </location>
</feature>
<comment type="subcellular location">
    <subcellularLocation>
        <location evidence="1">Cell membrane</location>
        <topology evidence="1">Multi-pass membrane protein</topology>
    </subcellularLocation>
</comment>
<evidence type="ECO:0000313" key="8">
    <source>
        <dbReference type="EMBL" id="VEG74278.1"/>
    </source>
</evidence>
<dbReference type="PANTHER" id="PTHR43394">
    <property type="entry name" value="ATP-DEPENDENT PERMEASE MDL1, MITOCHONDRIAL"/>
    <property type="match status" value="1"/>
</dbReference>
<feature type="transmembrane region" description="Helical" evidence="5">
    <location>
        <begin position="199"/>
        <end position="218"/>
    </location>
</feature>
<dbReference type="GO" id="GO:0016887">
    <property type="term" value="F:ATP hydrolysis activity"/>
    <property type="evidence" value="ECO:0007669"/>
    <property type="project" value="InterPro"/>
</dbReference>
<feature type="transmembrane region" description="Helical" evidence="5">
    <location>
        <begin position="288"/>
        <end position="307"/>
    </location>
</feature>
<evidence type="ECO:0000256" key="3">
    <source>
        <dbReference type="ARBA" id="ARBA00022989"/>
    </source>
</evidence>
<organism evidence="8 9">
    <name type="scientific">Actinomyces slackii</name>
    <dbReference type="NCBI Taxonomy" id="52774"/>
    <lineage>
        <taxon>Bacteria</taxon>
        <taxon>Bacillati</taxon>
        <taxon>Actinomycetota</taxon>
        <taxon>Actinomycetes</taxon>
        <taxon>Actinomycetales</taxon>
        <taxon>Actinomycetaceae</taxon>
        <taxon>Actinomyces</taxon>
    </lineage>
</organism>
<dbReference type="Proteomes" id="UP000276899">
    <property type="component" value="Chromosome"/>
</dbReference>
<sequence>MPASASSRSARPSRPARSIRAVRSMIGRLLPSPGSPLPQPPTTGTATLLLWLLKRASVPIIVGSLFAITSNVIQASVPAFLGAALDSGIENGLNPHIWAIGLGLLGLFVIYAIGDTGQAYFGTLAMVRATFDVDRLVARQVVIAGADLPHQASTGEIASIVASDAQRIGGFARRMPELIGAVVSLAVVAVLMLSTSVRLGLIVIIGLPLVAWIVTLVIKPLQRHQAHQREAQSRVTTITTDTVAGLRILRGIGGEDVFAARYREASQELRRRGVQVAGAQSILMSLQVLLPGLFVAMVVWVAARMAVLGEITPGNLVTFYGYTAYMSWPLMVFSMVVQDYTQAVVGTRRLGRLLRVVPAAGTVRERLDLDPSRAVPARGELVDTSTGLRLAAGRMTALVAPDPEVSAAAATRLGRLSDAGPTVTLGGQPLASMPLEKTRASVVVSGATAQLFTGTLRDALDVRCAPDPAPAEVAVLMRAEAERAGLADVDQQVRAQERQMPGDDRLLEALEVADAGDVLTSLPQGLAGMITEKGRSLSGGQRQRVALARALLTEAPTLVLIEPTSALDSHTESRVARRLAAARQGRTTIVVSASPLVLEACDEVVLLDDDGAERIRSTHRDLLTAARTGREDARAYRDIVARATGEEVES</sequence>
<dbReference type="STRING" id="1278298.GCA_000428685_01863"/>
<dbReference type="PROSITE" id="PS50929">
    <property type="entry name" value="ABC_TM1F"/>
    <property type="match status" value="1"/>
</dbReference>
<evidence type="ECO:0000313" key="9">
    <source>
        <dbReference type="Proteomes" id="UP000276899"/>
    </source>
</evidence>
<protein>
    <submittedName>
        <fullName evidence="8">Lipid A export ATP-binding/permease protein MsbA</fullName>
        <ecNumber evidence="8">3.6.3.-</ecNumber>
    </submittedName>
</protein>
<dbReference type="InterPro" id="IPR036640">
    <property type="entry name" value="ABC1_TM_sf"/>
</dbReference>
<dbReference type="Gene3D" id="3.40.50.300">
    <property type="entry name" value="P-loop containing nucleotide triphosphate hydrolases"/>
    <property type="match status" value="1"/>
</dbReference>
<dbReference type="InterPro" id="IPR017871">
    <property type="entry name" value="ABC_transporter-like_CS"/>
</dbReference>
<keyword evidence="4 5" id="KW-0472">Membrane</keyword>
<keyword evidence="8" id="KW-0547">Nucleotide-binding</keyword>
<dbReference type="InterPro" id="IPR011527">
    <property type="entry name" value="ABC1_TM_dom"/>
</dbReference>
<name>A0A448KBG1_9ACTO</name>
<dbReference type="CDD" id="cd07346">
    <property type="entry name" value="ABC_6TM_exporters"/>
    <property type="match status" value="1"/>
</dbReference>
<evidence type="ECO:0000256" key="2">
    <source>
        <dbReference type="ARBA" id="ARBA00022692"/>
    </source>
</evidence>
<dbReference type="Pfam" id="PF00005">
    <property type="entry name" value="ABC_tran"/>
    <property type="match status" value="1"/>
</dbReference>
<feature type="transmembrane region" description="Helical" evidence="5">
    <location>
        <begin position="60"/>
        <end position="85"/>
    </location>
</feature>
<feature type="transmembrane region" description="Helical" evidence="5">
    <location>
        <begin position="97"/>
        <end position="114"/>
    </location>
</feature>
<keyword evidence="9" id="KW-1185">Reference proteome</keyword>
<dbReference type="Pfam" id="PF00664">
    <property type="entry name" value="ABC_membrane"/>
    <property type="match status" value="1"/>
</dbReference>
<dbReference type="InterPro" id="IPR027417">
    <property type="entry name" value="P-loop_NTPase"/>
</dbReference>
<dbReference type="KEGG" id="asla:NCTC11923_00908"/>
<keyword evidence="2 5" id="KW-0812">Transmembrane</keyword>
<dbReference type="GO" id="GO:0005886">
    <property type="term" value="C:plasma membrane"/>
    <property type="evidence" value="ECO:0007669"/>
    <property type="project" value="UniProtKB-SubCell"/>
</dbReference>
<keyword evidence="8" id="KW-0378">Hydrolase</keyword>
<proteinExistence type="predicted"/>
<dbReference type="EMBL" id="LR134363">
    <property type="protein sequence ID" value="VEG74278.1"/>
    <property type="molecule type" value="Genomic_DNA"/>
</dbReference>
<dbReference type="EC" id="3.6.3.-" evidence="8"/>
<dbReference type="SUPFAM" id="SSF90123">
    <property type="entry name" value="ABC transporter transmembrane region"/>
    <property type="match status" value="1"/>
</dbReference>
<dbReference type="GO" id="GO:0005524">
    <property type="term" value="F:ATP binding"/>
    <property type="evidence" value="ECO:0007669"/>
    <property type="project" value="UniProtKB-KW"/>
</dbReference>
<dbReference type="InterPro" id="IPR039421">
    <property type="entry name" value="Type_1_exporter"/>
</dbReference>
<evidence type="ECO:0000256" key="5">
    <source>
        <dbReference type="SAM" id="Phobius"/>
    </source>
</evidence>
<reference evidence="8 9" key="1">
    <citation type="submission" date="2018-12" db="EMBL/GenBank/DDBJ databases">
        <authorList>
            <consortium name="Pathogen Informatics"/>
        </authorList>
    </citation>
    <scope>NUCLEOTIDE SEQUENCE [LARGE SCALE GENOMIC DNA]</scope>
    <source>
        <strain evidence="8 9">NCTC11923</strain>
    </source>
</reference>
<keyword evidence="8" id="KW-0067">ATP-binding</keyword>